<evidence type="ECO:0000313" key="1">
    <source>
        <dbReference type="EMBL" id="TFK57782.1"/>
    </source>
</evidence>
<organism evidence="1 2">
    <name type="scientific">Pluteus cervinus</name>
    <dbReference type="NCBI Taxonomy" id="181527"/>
    <lineage>
        <taxon>Eukaryota</taxon>
        <taxon>Fungi</taxon>
        <taxon>Dikarya</taxon>
        <taxon>Basidiomycota</taxon>
        <taxon>Agaricomycotina</taxon>
        <taxon>Agaricomycetes</taxon>
        <taxon>Agaricomycetidae</taxon>
        <taxon>Agaricales</taxon>
        <taxon>Pluteineae</taxon>
        <taxon>Pluteaceae</taxon>
        <taxon>Pluteus</taxon>
    </lineage>
</organism>
<proteinExistence type="predicted"/>
<gene>
    <name evidence="1" type="ORF">BDN72DRAFT_907516</name>
</gene>
<accession>A0ACD2ZWN5</accession>
<dbReference type="Proteomes" id="UP000308600">
    <property type="component" value="Unassembled WGS sequence"/>
</dbReference>
<protein>
    <submittedName>
        <fullName evidence="1">Uncharacterized protein</fullName>
    </submittedName>
</protein>
<reference evidence="1 2" key="1">
    <citation type="journal article" date="2019" name="Nat. Ecol. Evol.">
        <title>Megaphylogeny resolves global patterns of mushroom evolution.</title>
        <authorList>
            <person name="Varga T."/>
            <person name="Krizsan K."/>
            <person name="Foldi C."/>
            <person name="Dima B."/>
            <person name="Sanchez-Garcia M."/>
            <person name="Sanchez-Ramirez S."/>
            <person name="Szollosi G.J."/>
            <person name="Szarkandi J.G."/>
            <person name="Papp V."/>
            <person name="Albert L."/>
            <person name="Andreopoulos W."/>
            <person name="Angelini C."/>
            <person name="Antonin V."/>
            <person name="Barry K.W."/>
            <person name="Bougher N.L."/>
            <person name="Buchanan P."/>
            <person name="Buyck B."/>
            <person name="Bense V."/>
            <person name="Catcheside P."/>
            <person name="Chovatia M."/>
            <person name="Cooper J."/>
            <person name="Damon W."/>
            <person name="Desjardin D."/>
            <person name="Finy P."/>
            <person name="Geml J."/>
            <person name="Haridas S."/>
            <person name="Hughes K."/>
            <person name="Justo A."/>
            <person name="Karasinski D."/>
            <person name="Kautmanova I."/>
            <person name="Kiss B."/>
            <person name="Kocsube S."/>
            <person name="Kotiranta H."/>
            <person name="LaButti K.M."/>
            <person name="Lechner B.E."/>
            <person name="Liimatainen K."/>
            <person name="Lipzen A."/>
            <person name="Lukacs Z."/>
            <person name="Mihaltcheva S."/>
            <person name="Morgado L.N."/>
            <person name="Niskanen T."/>
            <person name="Noordeloos M.E."/>
            <person name="Ohm R.A."/>
            <person name="Ortiz-Santana B."/>
            <person name="Ovrebo C."/>
            <person name="Racz N."/>
            <person name="Riley R."/>
            <person name="Savchenko A."/>
            <person name="Shiryaev A."/>
            <person name="Soop K."/>
            <person name="Spirin V."/>
            <person name="Szebenyi C."/>
            <person name="Tomsovsky M."/>
            <person name="Tulloss R.E."/>
            <person name="Uehling J."/>
            <person name="Grigoriev I.V."/>
            <person name="Vagvolgyi C."/>
            <person name="Papp T."/>
            <person name="Martin F.M."/>
            <person name="Miettinen O."/>
            <person name="Hibbett D.S."/>
            <person name="Nagy L.G."/>
        </authorList>
    </citation>
    <scope>NUCLEOTIDE SEQUENCE [LARGE SCALE GENOMIC DNA]</scope>
    <source>
        <strain evidence="1 2">NL-1719</strain>
    </source>
</reference>
<evidence type="ECO:0000313" key="2">
    <source>
        <dbReference type="Proteomes" id="UP000308600"/>
    </source>
</evidence>
<name>A0ACD2ZWN5_9AGAR</name>
<sequence>MKSSPPSPSVDTLENIDYNSALVHSTSGTLLQNMVLYHMNADDRTTFLQITAPPLPAELGDNLATPLKTWIRGTYAPAFISFLIAQTKAKDVTWRNAFSQVEIDKVWYWWNGMVSYQQLN</sequence>
<keyword evidence="2" id="KW-1185">Reference proteome</keyword>
<dbReference type="EMBL" id="ML210074">
    <property type="protein sequence ID" value="TFK57782.1"/>
    <property type="molecule type" value="Genomic_DNA"/>
</dbReference>